<name>A0A8H6D0I7_9HYPO</name>
<feature type="compositionally biased region" description="Basic and acidic residues" evidence="1">
    <location>
        <begin position="388"/>
        <end position="399"/>
    </location>
</feature>
<accession>A0A8H6D0I7</accession>
<evidence type="ECO:0000313" key="3">
    <source>
        <dbReference type="Proteomes" id="UP000532311"/>
    </source>
</evidence>
<keyword evidence="3" id="KW-1185">Reference proteome</keyword>
<evidence type="ECO:0000256" key="1">
    <source>
        <dbReference type="SAM" id="MobiDB-lite"/>
    </source>
</evidence>
<sequence length="425" mass="48287">MEIPHQDSPPPDLPDAPLSHPVKPQRKVTPTERKSSQLPSPPSSSERRRVSPGADELPQRLADVRVEWQTRGDIDKLTSLPLSGEDFIRLLPELESTFRRFDYEPWHERITIRMPSRTHDIFSQFISDVIFDALSELGRNDEAVHPLTSKIVKGATSDIDIYVSDSHEKSNDHVPLKRSPDGQFLFADAELPNVVFEVAYSQDPKQLPKLAKGYIHHSWGDINAVLCFTIAKSKESTVSVWKPVFYPEAGSDEVTMEIEQVVKSQPFRTADGTPINQDYELVLDLHDFIPDPDCDGYPNPCISIPYSKLYESLLEAERRSKPRRKFSHSKRGVKRSRLSSDSVESVAEEDRKQWSAKDRATRDKRDAEDGDYLELNDEQTPNVEQILDDEHRLNDEQRPAKRSQQGRACTKPPVVELDSNEAAAS</sequence>
<feature type="compositionally biased region" description="Acidic residues" evidence="1">
    <location>
        <begin position="368"/>
        <end position="377"/>
    </location>
</feature>
<feature type="compositionally biased region" description="Basic and acidic residues" evidence="1">
    <location>
        <begin position="348"/>
        <end position="367"/>
    </location>
</feature>
<dbReference type="AlphaFoldDB" id="A0A8H6D0I7"/>
<feature type="region of interest" description="Disordered" evidence="1">
    <location>
        <begin position="320"/>
        <end position="425"/>
    </location>
</feature>
<feature type="compositionally biased region" description="Basic residues" evidence="1">
    <location>
        <begin position="320"/>
        <end position="337"/>
    </location>
</feature>
<dbReference type="Proteomes" id="UP000532311">
    <property type="component" value="Unassembled WGS sequence"/>
</dbReference>
<organism evidence="2 3">
    <name type="scientific">Fusarium globosum</name>
    <dbReference type="NCBI Taxonomy" id="78864"/>
    <lineage>
        <taxon>Eukaryota</taxon>
        <taxon>Fungi</taxon>
        <taxon>Dikarya</taxon>
        <taxon>Ascomycota</taxon>
        <taxon>Pezizomycotina</taxon>
        <taxon>Sordariomycetes</taxon>
        <taxon>Hypocreomycetidae</taxon>
        <taxon>Hypocreales</taxon>
        <taxon>Nectriaceae</taxon>
        <taxon>Fusarium</taxon>
        <taxon>Fusarium fujikuroi species complex</taxon>
    </lineage>
</organism>
<gene>
    <name evidence="2" type="ORF">FGLOB1_11971</name>
</gene>
<dbReference type="EMBL" id="JAAQPF010000646">
    <property type="protein sequence ID" value="KAF5698547.1"/>
    <property type="molecule type" value="Genomic_DNA"/>
</dbReference>
<protein>
    <submittedName>
        <fullName evidence="2">Uncharacterized protein</fullName>
    </submittedName>
</protein>
<proteinExistence type="predicted"/>
<feature type="region of interest" description="Disordered" evidence="1">
    <location>
        <begin position="1"/>
        <end position="58"/>
    </location>
</feature>
<evidence type="ECO:0000313" key="2">
    <source>
        <dbReference type="EMBL" id="KAF5698547.1"/>
    </source>
</evidence>
<comment type="caution">
    <text evidence="2">The sequence shown here is derived from an EMBL/GenBank/DDBJ whole genome shotgun (WGS) entry which is preliminary data.</text>
</comment>
<reference evidence="2 3" key="1">
    <citation type="submission" date="2020-05" db="EMBL/GenBank/DDBJ databases">
        <title>Identification and distribution of gene clusters putatively required for synthesis of sphingolipid metabolism inhibitors in phylogenetically diverse species of the filamentous fungus Fusarium.</title>
        <authorList>
            <person name="Kim H.-S."/>
            <person name="Busman M."/>
            <person name="Brown D.W."/>
            <person name="Divon H."/>
            <person name="Uhlig S."/>
            <person name="Proctor R.H."/>
        </authorList>
    </citation>
    <scope>NUCLEOTIDE SEQUENCE [LARGE SCALE GENOMIC DNA]</scope>
    <source>
        <strain evidence="2 3">NRRL 26131</strain>
    </source>
</reference>